<reference evidence="2 3" key="1">
    <citation type="submission" date="2022-03" db="EMBL/GenBank/DDBJ databases">
        <authorList>
            <person name="Macdonald S."/>
            <person name="Ahmed S."/>
            <person name="Newling K."/>
        </authorList>
    </citation>
    <scope>NUCLEOTIDE SEQUENCE [LARGE SCALE GENOMIC DNA]</scope>
</reference>
<sequence length="224" mass="25432">MRLCLTMTQTTILLSGEMFYETVSDYDSDYDLALVESDMVSVSPAKFGSLKDFSVGDIVVVCSQLRMNKEKVMILTMMIFVGSFLQASRGLAADYGEITLNGPGFFCTFVTVAPNTADAVEIRVYEADEVVYMAEALQPCQHLIKQRGELMMLPTAPSRELRSFFVTKETVQQVKRFACRPGVQVMRVPIRHIYHIHPHMWYGLLIQGVIVFTSFFFLLYRSQC</sequence>
<evidence type="ECO:0000256" key="1">
    <source>
        <dbReference type="SAM" id="Phobius"/>
    </source>
</evidence>
<protein>
    <submittedName>
        <fullName evidence="2">Uncharacterized protein</fullName>
    </submittedName>
</protein>
<keyword evidence="1" id="KW-1133">Transmembrane helix</keyword>
<evidence type="ECO:0000313" key="3">
    <source>
        <dbReference type="Proteomes" id="UP001642260"/>
    </source>
</evidence>
<evidence type="ECO:0000313" key="2">
    <source>
        <dbReference type="EMBL" id="CAH8383972.1"/>
    </source>
</evidence>
<gene>
    <name evidence="2" type="ORF">ERUC_LOCUS36455</name>
</gene>
<accession>A0ABC8LKM4</accession>
<feature type="transmembrane region" description="Helical" evidence="1">
    <location>
        <begin position="200"/>
        <end position="220"/>
    </location>
</feature>
<dbReference type="Proteomes" id="UP001642260">
    <property type="component" value="Unassembled WGS sequence"/>
</dbReference>
<organism evidence="2 3">
    <name type="scientific">Eruca vesicaria subsp. sativa</name>
    <name type="common">Garden rocket</name>
    <name type="synonym">Eruca sativa</name>
    <dbReference type="NCBI Taxonomy" id="29727"/>
    <lineage>
        <taxon>Eukaryota</taxon>
        <taxon>Viridiplantae</taxon>
        <taxon>Streptophyta</taxon>
        <taxon>Embryophyta</taxon>
        <taxon>Tracheophyta</taxon>
        <taxon>Spermatophyta</taxon>
        <taxon>Magnoliopsida</taxon>
        <taxon>eudicotyledons</taxon>
        <taxon>Gunneridae</taxon>
        <taxon>Pentapetalae</taxon>
        <taxon>rosids</taxon>
        <taxon>malvids</taxon>
        <taxon>Brassicales</taxon>
        <taxon>Brassicaceae</taxon>
        <taxon>Brassiceae</taxon>
        <taxon>Eruca</taxon>
    </lineage>
</organism>
<keyword evidence="1" id="KW-0812">Transmembrane</keyword>
<dbReference type="AlphaFoldDB" id="A0ABC8LKM4"/>
<dbReference type="EMBL" id="CAKOAT010597376">
    <property type="protein sequence ID" value="CAH8383972.1"/>
    <property type="molecule type" value="Genomic_DNA"/>
</dbReference>
<proteinExistence type="predicted"/>
<comment type="caution">
    <text evidence="2">The sequence shown here is derived from an EMBL/GenBank/DDBJ whole genome shotgun (WGS) entry which is preliminary data.</text>
</comment>
<keyword evidence="3" id="KW-1185">Reference proteome</keyword>
<keyword evidence="1" id="KW-0472">Membrane</keyword>
<name>A0ABC8LKM4_ERUVS</name>